<dbReference type="Proteomes" id="UP001526201">
    <property type="component" value="Unassembled WGS sequence"/>
</dbReference>
<evidence type="ECO:0000256" key="1">
    <source>
        <dbReference type="SAM" id="MobiDB-lite"/>
    </source>
</evidence>
<feature type="compositionally biased region" description="Low complexity" evidence="1">
    <location>
        <begin position="377"/>
        <end position="408"/>
    </location>
</feature>
<name>A0ABT3CBD8_9MYCO</name>
<protein>
    <recommendedName>
        <fullName evidence="4">PE-PGRS family protein</fullName>
    </recommendedName>
</protein>
<feature type="compositionally biased region" description="Low complexity" evidence="1">
    <location>
        <begin position="319"/>
        <end position="367"/>
    </location>
</feature>
<sequence>MQLAVRSYLTAGVALVGAGAIAVSPISLAPPEVHVPALSASAAAVNLAAAVDPITEWVQVLQTTFANVAAIGSQVQSDPAPILQQFITNQLAYANIIAPALEQAAGSLVAGVTSIPQALITAATQLAAGNFNDAVQTVFQTGLGLVLAPAISLLNIPQIFTTASQNFANVVAAIPNVLLPIGLAALSPLAGAAYVFGNTGQQIIDAVKVGDVGAAINVIVNAPAAFTDAILNGVESQGTVGLLSPYTGQFSSGLVASLLHARDVFAQAIGAPVPPSAQAVTNSVGELPTAAKTVTLSTAAPAPSTARSSAAAVKVTNATESTGSTSSVKSAAASGGADTVGSAPDTTSAGAGTGSSSTDSSSTPAGSTGSGKHRAQSGSASGSSKSSDSAAKAAKSSSKKSSGSSSSD</sequence>
<organism evidence="2 3">
    <name type="scientific">Mycolicibacterium komossense</name>
    <dbReference type="NCBI Taxonomy" id="1779"/>
    <lineage>
        <taxon>Bacteria</taxon>
        <taxon>Bacillati</taxon>
        <taxon>Actinomycetota</taxon>
        <taxon>Actinomycetes</taxon>
        <taxon>Mycobacteriales</taxon>
        <taxon>Mycobacteriaceae</taxon>
        <taxon>Mycolicibacterium</taxon>
    </lineage>
</organism>
<gene>
    <name evidence="2" type="ORF">H7J73_11090</name>
</gene>
<evidence type="ECO:0000313" key="2">
    <source>
        <dbReference type="EMBL" id="MCV7226576.1"/>
    </source>
</evidence>
<dbReference type="EMBL" id="JACKTY010000028">
    <property type="protein sequence ID" value="MCV7226576.1"/>
    <property type="molecule type" value="Genomic_DNA"/>
</dbReference>
<keyword evidence="3" id="KW-1185">Reference proteome</keyword>
<proteinExistence type="predicted"/>
<comment type="caution">
    <text evidence="2">The sequence shown here is derived from an EMBL/GenBank/DDBJ whole genome shotgun (WGS) entry which is preliminary data.</text>
</comment>
<feature type="region of interest" description="Disordered" evidence="1">
    <location>
        <begin position="318"/>
        <end position="408"/>
    </location>
</feature>
<dbReference type="RefSeq" id="WP_264067437.1">
    <property type="nucleotide sequence ID" value="NZ_JACKTY010000028.1"/>
</dbReference>
<reference evidence="2 3" key="1">
    <citation type="journal article" date="2022" name="BMC Genomics">
        <title>Comparative genome analysis of mycobacteria focusing on tRNA and non-coding RNA.</title>
        <authorList>
            <person name="Behra P.R.K."/>
            <person name="Pettersson B.M.F."/>
            <person name="Ramesh M."/>
            <person name="Das S."/>
            <person name="Dasgupta S."/>
            <person name="Kirsebom L.A."/>
        </authorList>
    </citation>
    <scope>NUCLEOTIDE SEQUENCE [LARGE SCALE GENOMIC DNA]</scope>
    <source>
        <strain evidence="2 3">DSM 44078</strain>
    </source>
</reference>
<evidence type="ECO:0000313" key="3">
    <source>
        <dbReference type="Proteomes" id="UP001526201"/>
    </source>
</evidence>
<accession>A0ABT3CBD8</accession>
<evidence type="ECO:0008006" key="4">
    <source>
        <dbReference type="Google" id="ProtNLM"/>
    </source>
</evidence>